<dbReference type="EMBL" id="FNBH01000004">
    <property type="protein sequence ID" value="SDG34378.1"/>
    <property type="molecule type" value="Genomic_DNA"/>
</dbReference>
<organism evidence="2 3">
    <name type="scientific">Epilithonimonas hungarica</name>
    <dbReference type="NCBI Taxonomy" id="454006"/>
    <lineage>
        <taxon>Bacteria</taxon>
        <taxon>Pseudomonadati</taxon>
        <taxon>Bacteroidota</taxon>
        <taxon>Flavobacteriia</taxon>
        <taxon>Flavobacteriales</taxon>
        <taxon>Weeksellaceae</taxon>
        <taxon>Chryseobacterium group</taxon>
        <taxon>Epilithonimonas</taxon>
    </lineage>
</organism>
<proteinExistence type="predicted"/>
<sequence length="45" mass="4808">MSVKHQVENQTKKIKKFFGLLGPGLTTGAADDYPSDCKSSAKSGH</sequence>
<evidence type="ECO:0000313" key="3">
    <source>
        <dbReference type="Proteomes" id="UP000199203"/>
    </source>
</evidence>
<feature type="region of interest" description="Disordered" evidence="1">
    <location>
        <begin position="26"/>
        <end position="45"/>
    </location>
</feature>
<keyword evidence="3" id="KW-1185">Reference proteome</keyword>
<reference evidence="3" key="1">
    <citation type="submission" date="2016-10" db="EMBL/GenBank/DDBJ databases">
        <authorList>
            <person name="Varghese N."/>
            <person name="Submissions S."/>
        </authorList>
    </citation>
    <scope>NUCLEOTIDE SEQUENCE [LARGE SCALE GENOMIC DNA]</scope>
    <source>
        <strain evidence="3">DSM 19684</strain>
    </source>
</reference>
<dbReference type="Proteomes" id="UP000199203">
    <property type="component" value="Unassembled WGS sequence"/>
</dbReference>
<name>A0A1G7TGC0_9FLAO</name>
<dbReference type="AlphaFoldDB" id="A0A1G7TGC0"/>
<dbReference type="RefSeq" id="WP_175487206.1">
    <property type="nucleotide sequence ID" value="NZ_FNBH01000004.1"/>
</dbReference>
<evidence type="ECO:0000256" key="1">
    <source>
        <dbReference type="SAM" id="MobiDB-lite"/>
    </source>
</evidence>
<evidence type="ECO:0000313" key="2">
    <source>
        <dbReference type="EMBL" id="SDG34378.1"/>
    </source>
</evidence>
<gene>
    <name evidence="2" type="ORF">SAMN05421825_3109</name>
</gene>
<protein>
    <submittedName>
        <fullName evidence="2">Uncharacterized protein</fullName>
    </submittedName>
</protein>
<accession>A0A1G7TGC0</accession>